<organism evidence="1 2">
    <name type="scientific">Cotesia congregata</name>
    <name type="common">Parasitoid wasp</name>
    <name type="synonym">Apanteles congregatus</name>
    <dbReference type="NCBI Taxonomy" id="51543"/>
    <lineage>
        <taxon>Eukaryota</taxon>
        <taxon>Metazoa</taxon>
        <taxon>Ecdysozoa</taxon>
        <taxon>Arthropoda</taxon>
        <taxon>Hexapoda</taxon>
        <taxon>Insecta</taxon>
        <taxon>Pterygota</taxon>
        <taxon>Neoptera</taxon>
        <taxon>Endopterygota</taxon>
        <taxon>Hymenoptera</taxon>
        <taxon>Apocrita</taxon>
        <taxon>Ichneumonoidea</taxon>
        <taxon>Braconidae</taxon>
        <taxon>Microgastrinae</taxon>
        <taxon>Cotesia</taxon>
    </lineage>
</organism>
<keyword evidence="2" id="KW-1185">Reference proteome</keyword>
<dbReference type="Proteomes" id="UP000786811">
    <property type="component" value="Unassembled WGS sequence"/>
</dbReference>
<name>A0A8J2HLK7_COTCN</name>
<dbReference type="EMBL" id="CAJNRD030001124">
    <property type="protein sequence ID" value="CAG5106498.1"/>
    <property type="molecule type" value="Genomic_DNA"/>
</dbReference>
<proteinExistence type="predicted"/>
<comment type="caution">
    <text evidence="1">The sequence shown here is derived from an EMBL/GenBank/DDBJ whole genome shotgun (WGS) entry which is preliminary data.</text>
</comment>
<evidence type="ECO:0000313" key="1">
    <source>
        <dbReference type="EMBL" id="CAG5106498.1"/>
    </source>
</evidence>
<sequence>MWAKYSSTYLESSLWWSHWYGIGLNVKGGGCVDICNTENRVCTIKSSSLDKEEINQHPGVIVYELGLLLWIICKTTNRTWNTFSINFSRMRKEII</sequence>
<gene>
    <name evidence="1" type="ORF">HICCMSTLAB_LOCUS12290</name>
</gene>
<accession>A0A8J2HLK7</accession>
<dbReference type="AlphaFoldDB" id="A0A8J2HLK7"/>
<evidence type="ECO:0000313" key="2">
    <source>
        <dbReference type="Proteomes" id="UP000786811"/>
    </source>
</evidence>
<reference evidence="1" key="1">
    <citation type="submission" date="2021-04" db="EMBL/GenBank/DDBJ databases">
        <authorList>
            <person name="Chebbi M.A.C M."/>
        </authorList>
    </citation>
    <scope>NUCLEOTIDE SEQUENCE</scope>
</reference>
<protein>
    <submittedName>
        <fullName evidence="1">Uncharacterized protein</fullName>
    </submittedName>
</protein>